<sequence>MIAQTQLTVRIPDVRAAPARHRRSARWGLNAAAAEEGGRRPPSNHRTRYLLLAATHRASAALAAPESMA</sequence>
<name>A0ABQ2MYT3_9ACTN</name>
<evidence type="ECO:0000313" key="2">
    <source>
        <dbReference type="Proteomes" id="UP000656881"/>
    </source>
</evidence>
<dbReference type="Proteomes" id="UP000656881">
    <property type="component" value="Unassembled WGS sequence"/>
</dbReference>
<reference evidence="2" key="1">
    <citation type="journal article" date="2019" name="Int. J. Syst. Evol. Microbiol.">
        <title>The Global Catalogue of Microorganisms (GCM) 10K type strain sequencing project: providing services to taxonomists for standard genome sequencing and annotation.</title>
        <authorList>
            <consortium name="The Broad Institute Genomics Platform"/>
            <consortium name="The Broad Institute Genome Sequencing Center for Infectious Disease"/>
            <person name="Wu L."/>
            <person name="Ma J."/>
        </authorList>
    </citation>
    <scope>NUCLEOTIDE SEQUENCE [LARGE SCALE GENOMIC DNA]</scope>
    <source>
        <strain evidence="2">CGMCC 4.7349</strain>
    </source>
</reference>
<gene>
    <name evidence="1" type="ORF">GCM10012286_77750</name>
</gene>
<dbReference type="EMBL" id="BMNG01000024">
    <property type="protein sequence ID" value="GGO58484.1"/>
    <property type="molecule type" value="Genomic_DNA"/>
</dbReference>
<comment type="caution">
    <text evidence="1">The sequence shown here is derived from an EMBL/GenBank/DDBJ whole genome shotgun (WGS) entry which is preliminary data.</text>
</comment>
<protein>
    <submittedName>
        <fullName evidence="1">Uncharacterized protein</fullName>
    </submittedName>
</protein>
<proteinExistence type="predicted"/>
<organism evidence="1 2">
    <name type="scientific">Streptomyces lasiicapitis</name>
    <dbReference type="NCBI Taxonomy" id="1923961"/>
    <lineage>
        <taxon>Bacteria</taxon>
        <taxon>Bacillati</taxon>
        <taxon>Actinomycetota</taxon>
        <taxon>Actinomycetes</taxon>
        <taxon>Kitasatosporales</taxon>
        <taxon>Streptomycetaceae</taxon>
        <taxon>Streptomyces</taxon>
    </lineage>
</organism>
<accession>A0ABQ2MYT3</accession>
<evidence type="ECO:0000313" key="1">
    <source>
        <dbReference type="EMBL" id="GGO58484.1"/>
    </source>
</evidence>
<keyword evidence="2" id="KW-1185">Reference proteome</keyword>